<dbReference type="CDD" id="cd05379">
    <property type="entry name" value="CAP_bacterial"/>
    <property type="match status" value="1"/>
</dbReference>
<dbReference type="InterPro" id="IPR035940">
    <property type="entry name" value="CAP_sf"/>
</dbReference>
<name>A0A2W4ZI48_9CYAN</name>
<dbReference type="Pfam" id="PF00188">
    <property type="entry name" value="CAP"/>
    <property type="match status" value="1"/>
</dbReference>
<proteinExistence type="predicted"/>
<reference evidence="3 4" key="2">
    <citation type="submission" date="2018-06" db="EMBL/GenBank/DDBJ databases">
        <title>Metagenomic assembly of (sub)arctic Cyanobacteria and their associated microbiome from non-axenic cultures.</title>
        <authorList>
            <person name="Baurain D."/>
        </authorList>
    </citation>
    <scope>NUCLEOTIDE SEQUENCE [LARGE SCALE GENOMIC DNA]</scope>
    <source>
        <strain evidence="3">ULC027bin1</strain>
    </source>
</reference>
<feature type="region of interest" description="Disordered" evidence="1">
    <location>
        <begin position="154"/>
        <end position="176"/>
    </location>
</feature>
<protein>
    <recommendedName>
        <fullName evidence="2">SCP domain-containing protein</fullName>
    </recommendedName>
</protein>
<gene>
    <name evidence="3" type="ORF">DCF15_06240</name>
</gene>
<dbReference type="SUPFAM" id="SSF55797">
    <property type="entry name" value="PR-1-like"/>
    <property type="match status" value="1"/>
</dbReference>
<organism evidence="3 4">
    <name type="scientific">Phormidesmis priestleyi</name>
    <dbReference type="NCBI Taxonomy" id="268141"/>
    <lineage>
        <taxon>Bacteria</taxon>
        <taxon>Bacillati</taxon>
        <taxon>Cyanobacteriota</taxon>
        <taxon>Cyanophyceae</taxon>
        <taxon>Leptolyngbyales</taxon>
        <taxon>Leptolyngbyaceae</taxon>
        <taxon>Phormidesmis</taxon>
    </lineage>
</organism>
<evidence type="ECO:0000256" key="1">
    <source>
        <dbReference type="SAM" id="MobiDB-lite"/>
    </source>
</evidence>
<reference evidence="4" key="1">
    <citation type="submission" date="2018-04" db="EMBL/GenBank/DDBJ databases">
        <authorList>
            <person name="Cornet L."/>
        </authorList>
    </citation>
    <scope>NUCLEOTIDE SEQUENCE [LARGE SCALE GENOMIC DNA]</scope>
</reference>
<sequence>MKLPRRYRSFAGLAVAVTAIAIALGVGYPSDRPNNPSAFLSTYLSPIAAQAQTLAQSNQSSNQSANQPVNWATIEQNIITEHNRIRQNPQSYIPILEAYLARMNAQGNIPNGCGQNCTLTTNEGKPAVEEAIRFLRNQPAVGALTLSDNVARAAKAHAQDQQGGEVGHTSSDGSSLSQRLTRFGVQPLSAGENIDYGSTTAQGVIISLIVDDGVPSRGHRTNLFSPNWTIAGAGCGSHAVYRTVCVIDYAKGSQATAANNRLSVINNGTVDLLSIKIAERELLNGAVARGQSQNVTLSANQSCTANLTIQLGGNYSRLNWNNLDLCGATITIDSRNQLSLRYPTSS</sequence>
<evidence type="ECO:0000259" key="2">
    <source>
        <dbReference type="Pfam" id="PF00188"/>
    </source>
</evidence>
<evidence type="ECO:0000313" key="4">
    <source>
        <dbReference type="Proteomes" id="UP000249794"/>
    </source>
</evidence>
<dbReference type="PANTHER" id="PTHR31157">
    <property type="entry name" value="SCP DOMAIN-CONTAINING PROTEIN"/>
    <property type="match status" value="1"/>
</dbReference>
<dbReference type="AlphaFoldDB" id="A0A2W4ZI48"/>
<accession>A0A2W4ZI48</accession>
<comment type="caution">
    <text evidence="3">The sequence shown here is derived from an EMBL/GenBank/DDBJ whole genome shotgun (WGS) entry which is preliminary data.</text>
</comment>
<evidence type="ECO:0000313" key="3">
    <source>
        <dbReference type="EMBL" id="PZO57815.1"/>
    </source>
</evidence>
<dbReference type="InterPro" id="IPR014044">
    <property type="entry name" value="CAP_dom"/>
</dbReference>
<dbReference type="EMBL" id="QBMP01000044">
    <property type="protein sequence ID" value="PZO57815.1"/>
    <property type="molecule type" value="Genomic_DNA"/>
</dbReference>
<feature type="domain" description="SCP" evidence="2">
    <location>
        <begin position="136"/>
        <end position="248"/>
    </location>
</feature>
<dbReference type="PANTHER" id="PTHR31157:SF1">
    <property type="entry name" value="SCP DOMAIN-CONTAINING PROTEIN"/>
    <property type="match status" value="1"/>
</dbReference>
<dbReference type="Proteomes" id="UP000249794">
    <property type="component" value="Unassembled WGS sequence"/>
</dbReference>
<dbReference type="Gene3D" id="3.40.33.10">
    <property type="entry name" value="CAP"/>
    <property type="match status" value="1"/>
</dbReference>